<dbReference type="PROSITE" id="PS51296">
    <property type="entry name" value="RIESKE"/>
    <property type="match status" value="1"/>
</dbReference>
<dbReference type="GO" id="GO:0005506">
    <property type="term" value="F:iron ion binding"/>
    <property type="evidence" value="ECO:0007669"/>
    <property type="project" value="InterPro"/>
</dbReference>
<keyword evidence="2" id="KW-0001">2Fe-2S</keyword>
<evidence type="ECO:0000256" key="4">
    <source>
        <dbReference type="ARBA" id="ARBA00023002"/>
    </source>
</evidence>
<dbReference type="GO" id="GO:0016491">
    <property type="term" value="F:oxidoreductase activity"/>
    <property type="evidence" value="ECO:0007669"/>
    <property type="project" value="UniProtKB-KW"/>
</dbReference>
<dbReference type="PANTHER" id="PTHR43756:SF5">
    <property type="entry name" value="CHOLINE MONOOXYGENASE, CHLOROPLASTIC"/>
    <property type="match status" value="1"/>
</dbReference>
<evidence type="ECO:0000313" key="9">
    <source>
        <dbReference type="EMBL" id="CAB4860886.1"/>
    </source>
</evidence>
<dbReference type="Pfam" id="PF00355">
    <property type="entry name" value="Rieske"/>
    <property type="match status" value="1"/>
</dbReference>
<evidence type="ECO:0000256" key="1">
    <source>
        <dbReference type="ARBA" id="ARBA00001962"/>
    </source>
</evidence>
<evidence type="ECO:0000256" key="7">
    <source>
        <dbReference type="SAM" id="MobiDB-lite"/>
    </source>
</evidence>
<evidence type="ECO:0000256" key="3">
    <source>
        <dbReference type="ARBA" id="ARBA00022723"/>
    </source>
</evidence>
<dbReference type="SUPFAM" id="SSF50022">
    <property type="entry name" value="ISP domain"/>
    <property type="match status" value="1"/>
</dbReference>
<evidence type="ECO:0000256" key="2">
    <source>
        <dbReference type="ARBA" id="ARBA00022714"/>
    </source>
</evidence>
<comment type="cofactor">
    <cofactor evidence="1">
        <name>Fe cation</name>
        <dbReference type="ChEBI" id="CHEBI:24875"/>
    </cofactor>
</comment>
<reference evidence="9" key="1">
    <citation type="submission" date="2020-05" db="EMBL/GenBank/DDBJ databases">
        <authorList>
            <person name="Chiriac C."/>
            <person name="Salcher M."/>
            <person name="Ghai R."/>
            <person name="Kavagutti S V."/>
        </authorList>
    </citation>
    <scope>NUCLEOTIDE SEQUENCE</scope>
</reference>
<dbReference type="InterPro" id="IPR015879">
    <property type="entry name" value="Ring_hydroxy_dOase_asu_C_dom"/>
</dbReference>
<accession>A0A6J7CSW3</accession>
<evidence type="ECO:0000256" key="6">
    <source>
        <dbReference type="ARBA" id="ARBA00023014"/>
    </source>
</evidence>
<protein>
    <submittedName>
        <fullName evidence="9">Unannotated protein</fullName>
    </submittedName>
</protein>
<dbReference type="Gene3D" id="3.90.380.10">
    <property type="entry name" value="Naphthalene 1,2-dioxygenase Alpha Subunit, Chain A, domain 1"/>
    <property type="match status" value="2"/>
</dbReference>
<sequence length="363" mass="40262">MTTHQRPPALERSTLDSLRAPQPEARSMPPAMFIDPDVFRHESSVIFERSWLPIAHVSDLAEPGDFVATTIADEPIAVVRRADGSLGAMANVCQHRNATILDGHGSVRAIQCPYHLWTYRLDGSLAAAPDMPTGAGFDPATVCLPAYAVEEWRGFVFVNLDPNASPLAETLADLDDVVGDWGLERMTRTHTLSYPSPWNWKISVENALESYHHAGTHRYTLDSTFPGKRSRARDTSTYHWGILDHESVVDGLDGFVVLAIFPTFVIAYNPPSSCVWLEVRPLAFDQSMLDIHILVDPATDPDGSGAEFLAQSMLEINAEDIDVNTRTWRGMHSRAAVAQHASPLEGLCWQFRRWLADHLDVGE</sequence>
<dbReference type="InterPro" id="IPR036922">
    <property type="entry name" value="Rieske_2Fe-2S_sf"/>
</dbReference>
<feature type="region of interest" description="Disordered" evidence="7">
    <location>
        <begin position="1"/>
        <end position="29"/>
    </location>
</feature>
<keyword evidence="5" id="KW-0408">Iron</keyword>
<evidence type="ECO:0000259" key="8">
    <source>
        <dbReference type="PROSITE" id="PS51296"/>
    </source>
</evidence>
<feature type="domain" description="Rieske" evidence="8">
    <location>
        <begin position="51"/>
        <end position="158"/>
    </location>
</feature>
<dbReference type="InterPro" id="IPR001663">
    <property type="entry name" value="Rng_hydr_dOase-A"/>
</dbReference>
<dbReference type="PANTHER" id="PTHR43756">
    <property type="entry name" value="CHOLINE MONOOXYGENASE, CHLOROPLASTIC"/>
    <property type="match status" value="1"/>
</dbReference>
<dbReference type="InterPro" id="IPR017941">
    <property type="entry name" value="Rieske_2Fe-2S"/>
</dbReference>
<keyword evidence="3" id="KW-0479">Metal-binding</keyword>
<name>A0A6J7CSW3_9ZZZZ</name>
<evidence type="ECO:0000256" key="5">
    <source>
        <dbReference type="ARBA" id="ARBA00023004"/>
    </source>
</evidence>
<dbReference type="AlphaFoldDB" id="A0A6J7CSW3"/>
<dbReference type="EMBL" id="CAFBLJ010000015">
    <property type="protein sequence ID" value="CAB4860886.1"/>
    <property type="molecule type" value="Genomic_DNA"/>
</dbReference>
<gene>
    <name evidence="9" type="ORF">UFOPK3304_00449</name>
</gene>
<dbReference type="Pfam" id="PF00848">
    <property type="entry name" value="Ring_hydroxyl_A"/>
    <property type="match status" value="1"/>
</dbReference>
<dbReference type="SUPFAM" id="SSF55961">
    <property type="entry name" value="Bet v1-like"/>
    <property type="match status" value="1"/>
</dbReference>
<dbReference type="PRINTS" id="PR00090">
    <property type="entry name" value="RNGDIOXGNASE"/>
</dbReference>
<dbReference type="CDD" id="cd03469">
    <property type="entry name" value="Rieske_RO_Alpha_N"/>
    <property type="match status" value="1"/>
</dbReference>
<dbReference type="Gene3D" id="2.102.10.10">
    <property type="entry name" value="Rieske [2Fe-2S] iron-sulphur domain"/>
    <property type="match status" value="1"/>
</dbReference>
<keyword evidence="6" id="KW-0411">Iron-sulfur</keyword>
<organism evidence="9">
    <name type="scientific">freshwater metagenome</name>
    <dbReference type="NCBI Taxonomy" id="449393"/>
    <lineage>
        <taxon>unclassified sequences</taxon>
        <taxon>metagenomes</taxon>
        <taxon>ecological metagenomes</taxon>
    </lineage>
</organism>
<dbReference type="GO" id="GO:0051537">
    <property type="term" value="F:2 iron, 2 sulfur cluster binding"/>
    <property type="evidence" value="ECO:0007669"/>
    <property type="project" value="UniProtKB-KW"/>
</dbReference>
<keyword evidence="4" id="KW-0560">Oxidoreductase</keyword>
<proteinExistence type="predicted"/>